<dbReference type="InterPro" id="IPR005671">
    <property type="entry name" value="LeuA_bact_synth"/>
</dbReference>
<dbReference type="AlphaFoldDB" id="A0A327JGL8"/>
<dbReference type="EC" id="2.3.3.13" evidence="3 12"/>
<dbReference type="GO" id="GO:0003985">
    <property type="term" value="F:acetyl-CoA C-acetyltransferase activity"/>
    <property type="evidence" value="ECO:0007669"/>
    <property type="project" value="UniProtKB-UniRule"/>
</dbReference>
<reference evidence="14 15" key="1">
    <citation type="submission" date="2017-07" db="EMBL/GenBank/DDBJ databases">
        <title>Draft Genome Sequences of Select Purple Nonsulfur Bacteria.</title>
        <authorList>
            <person name="Lasarre B."/>
            <person name="Mckinlay J.B."/>
        </authorList>
    </citation>
    <scope>NUCLEOTIDE SEQUENCE [LARGE SCALE GENOMIC DNA]</scope>
    <source>
        <strain evidence="14 15">DSM 11290</strain>
    </source>
</reference>
<sequence length="522" mass="56326">MSEFTVTETKANHVKIFDTTLRDGEQSPGASMSLGEKLQVAEILDGMGVDVIEAGFPIASNGDFEAVSEVAKTVKNAVVCGLARAGAKDIDRAAEAIVHAKRPRIHTFISTSPVHMKYKLQMEPDAVYEAVIASVTRARNHTDDVEWSAEDGTRTDFDFLCRCTEAAIKAGATTINIPDTVGYSVPEEYYALFQSLMERVPGADTVTFSTHCHNDLGMAVANSLAGVNAGARQIECTINGIGERAGNAALEEIVMAIKTRGDKLPYWTSIDSTYLTRASKLVSAVTSFPVQYNKAIVGKNAFAHESGIHQDGMLKHTETYEIMTPESVGVAATSLVMGKHSGRHAFREKLKELGYEMGDNAFADAFKRFKALADKKKHVYDEDIEALVDDEIGTADDGIKVMALTVIAGSMGPQMATLTLDIDGEHRTVQAMGNGPVDATFNAIKEMVPHDAKLQLYQVHAVTEGTDAQAEVSVKLEENGKTVIGRGADPDTLVSSARAYVHALNKLITKRERTKPEALKAG</sequence>
<evidence type="ECO:0000313" key="14">
    <source>
        <dbReference type="EMBL" id="RAI25479.1"/>
    </source>
</evidence>
<dbReference type="PANTHER" id="PTHR10277">
    <property type="entry name" value="HOMOCITRATE SYNTHASE-RELATED"/>
    <property type="match status" value="1"/>
</dbReference>
<keyword evidence="5 12" id="KW-0432">Leucine biosynthesis</keyword>
<dbReference type="Gene3D" id="3.30.160.270">
    <property type="match status" value="1"/>
</dbReference>
<dbReference type="EMBL" id="NPEV01000046">
    <property type="protein sequence ID" value="RAI25479.1"/>
    <property type="molecule type" value="Genomic_DNA"/>
</dbReference>
<keyword evidence="8 12" id="KW-0479">Metal-binding</keyword>
<protein>
    <recommendedName>
        <fullName evidence="4 12">2-isopropylmalate synthase</fullName>
        <ecNumber evidence="3 12">2.3.3.13</ecNumber>
    </recommendedName>
    <alternativeName>
        <fullName evidence="11 12">Alpha-IPM synthase</fullName>
    </alternativeName>
    <alternativeName>
        <fullName evidence="12">Alpha-isopropylmalate synthase</fullName>
    </alternativeName>
</protein>
<dbReference type="NCBIfam" id="TIGR00973">
    <property type="entry name" value="leuA_bact"/>
    <property type="match status" value="1"/>
</dbReference>
<dbReference type="InterPro" id="IPR002034">
    <property type="entry name" value="AIPM/Hcit_synth_CS"/>
</dbReference>
<evidence type="ECO:0000313" key="15">
    <source>
        <dbReference type="Proteomes" id="UP000249299"/>
    </source>
</evidence>
<evidence type="ECO:0000256" key="10">
    <source>
        <dbReference type="ARBA" id="ARBA00023304"/>
    </source>
</evidence>
<dbReference type="UniPathway" id="UPA00048">
    <property type="reaction ID" value="UER00070"/>
</dbReference>
<dbReference type="Gene3D" id="1.10.238.260">
    <property type="match status" value="1"/>
</dbReference>
<comment type="cofactor">
    <cofactor evidence="12">
        <name>Mn(2+)</name>
        <dbReference type="ChEBI" id="CHEBI:29035"/>
    </cofactor>
</comment>
<dbReference type="PANTHER" id="PTHR10277:SF9">
    <property type="entry name" value="2-ISOPROPYLMALATE SYNTHASE 1, CHLOROPLASTIC-RELATED"/>
    <property type="match status" value="1"/>
</dbReference>
<evidence type="ECO:0000256" key="11">
    <source>
        <dbReference type="ARBA" id="ARBA00029993"/>
    </source>
</evidence>
<comment type="caution">
    <text evidence="14">The sequence shown here is derived from an EMBL/GenBank/DDBJ whole genome shotgun (WGS) entry which is preliminary data.</text>
</comment>
<dbReference type="FunFam" id="3.20.20.70:FF:000010">
    <property type="entry name" value="2-isopropylmalate synthase"/>
    <property type="match status" value="1"/>
</dbReference>
<dbReference type="PROSITE" id="PS00816">
    <property type="entry name" value="AIPM_HOMOCIT_SYNTH_2"/>
    <property type="match status" value="1"/>
</dbReference>
<dbReference type="InterPro" id="IPR013785">
    <property type="entry name" value="Aldolase_TIM"/>
</dbReference>
<dbReference type="GO" id="GO:0003852">
    <property type="term" value="F:2-isopropylmalate synthase activity"/>
    <property type="evidence" value="ECO:0007669"/>
    <property type="project" value="UniProtKB-UniRule"/>
</dbReference>
<dbReference type="Proteomes" id="UP000249299">
    <property type="component" value="Unassembled WGS sequence"/>
</dbReference>
<dbReference type="GO" id="GO:0030145">
    <property type="term" value="F:manganese ion binding"/>
    <property type="evidence" value="ECO:0007669"/>
    <property type="project" value="UniProtKB-UniRule"/>
</dbReference>
<accession>A0A327JGL8</accession>
<proteinExistence type="inferred from homology"/>
<dbReference type="PROSITE" id="PS50991">
    <property type="entry name" value="PYR_CT"/>
    <property type="match status" value="1"/>
</dbReference>
<feature type="binding site" evidence="12">
    <location>
        <position position="211"/>
    </location>
    <ligand>
        <name>Mn(2+)</name>
        <dbReference type="ChEBI" id="CHEBI:29035"/>
    </ligand>
</feature>
<dbReference type="InterPro" id="IPR050073">
    <property type="entry name" value="2-IPM_HCS-like"/>
</dbReference>
<evidence type="ECO:0000256" key="1">
    <source>
        <dbReference type="ARBA" id="ARBA00004689"/>
    </source>
</evidence>
<dbReference type="GO" id="GO:0009098">
    <property type="term" value="P:L-leucine biosynthetic process"/>
    <property type="evidence" value="ECO:0007669"/>
    <property type="project" value="UniProtKB-UniRule"/>
</dbReference>
<organism evidence="14 15">
    <name type="scientific">Rhodobium orientis</name>
    <dbReference type="NCBI Taxonomy" id="34017"/>
    <lineage>
        <taxon>Bacteria</taxon>
        <taxon>Pseudomonadati</taxon>
        <taxon>Pseudomonadota</taxon>
        <taxon>Alphaproteobacteria</taxon>
        <taxon>Hyphomicrobiales</taxon>
        <taxon>Rhodobiaceae</taxon>
        <taxon>Rhodobium</taxon>
    </lineage>
</organism>
<evidence type="ECO:0000256" key="4">
    <source>
        <dbReference type="ARBA" id="ARBA00018198"/>
    </source>
</evidence>
<dbReference type="InterPro" id="IPR000891">
    <property type="entry name" value="PYR_CT"/>
</dbReference>
<dbReference type="Pfam" id="PF08502">
    <property type="entry name" value="LeuA_dimer"/>
    <property type="match status" value="1"/>
</dbReference>
<keyword evidence="9 12" id="KW-0464">Manganese</keyword>
<evidence type="ECO:0000256" key="8">
    <source>
        <dbReference type="ARBA" id="ARBA00022723"/>
    </source>
</evidence>
<dbReference type="FunFam" id="3.30.160.270:FF:000003">
    <property type="entry name" value="2-isopropylmalate synthase"/>
    <property type="match status" value="1"/>
</dbReference>
<evidence type="ECO:0000256" key="2">
    <source>
        <dbReference type="ARBA" id="ARBA00009396"/>
    </source>
</evidence>
<keyword evidence="10 12" id="KW-0100">Branched-chain amino acid biosynthesis</keyword>
<evidence type="ECO:0000256" key="5">
    <source>
        <dbReference type="ARBA" id="ARBA00022430"/>
    </source>
</evidence>
<dbReference type="Pfam" id="PF22617">
    <property type="entry name" value="HCS_D2"/>
    <property type="match status" value="1"/>
</dbReference>
<dbReference type="SUPFAM" id="SSF51569">
    <property type="entry name" value="Aldolase"/>
    <property type="match status" value="1"/>
</dbReference>
<evidence type="ECO:0000256" key="9">
    <source>
        <dbReference type="ARBA" id="ARBA00023211"/>
    </source>
</evidence>
<feature type="binding site" evidence="12">
    <location>
        <position position="23"/>
    </location>
    <ligand>
        <name>Mn(2+)</name>
        <dbReference type="ChEBI" id="CHEBI:29035"/>
    </ligand>
</feature>
<evidence type="ECO:0000256" key="12">
    <source>
        <dbReference type="HAMAP-Rule" id="MF_01025"/>
    </source>
</evidence>
<dbReference type="SUPFAM" id="SSF110921">
    <property type="entry name" value="2-isopropylmalate synthase LeuA, allosteric (dimerisation) domain"/>
    <property type="match status" value="1"/>
</dbReference>
<comment type="function">
    <text evidence="12">Catalyzes the condensation of the acetyl group of acetyl-CoA with 3-methyl-2-oxobutanoate (2-ketoisovalerate) to form 3-carboxy-3-hydroxy-4-methylpentanoate (2-isopropylmalate).</text>
</comment>
<evidence type="ECO:0000259" key="13">
    <source>
        <dbReference type="PROSITE" id="PS50991"/>
    </source>
</evidence>
<feature type="binding site" evidence="12">
    <location>
        <position position="247"/>
    </location>
    <ligand>
        <name>Mn(2+)</name>
        <dbReference type="ChEBI" id="CHEBI:29035"/>
    </ligand>
</feature>
<comment type="subunit">
    <text evidence="12">Homodimer.</text>
</comment>
<dbReference type="InterPro" id="IPR036230">
    <property type="entry name" value="LeuA_allosteric_dom_sf"/>
</dbReference>
<keyword evidence="7 12" id="KW-0808">Transferase</keyword>
<keyword evidence="6 12" id="KW-0028">Amino-acid biosynthesis</keyword>
<comment type="catalytic activity">
    <reaction evidence="12">
        <text>3-methyl-2-oxobutanoate + acetyl-CoA + H2O = (2S)-2-isopropylmalate + CoA + H(+)</text>
        <dbReference type="Rhea" id="RHEA:21524"/>
        <dbReference type="ChEBI" id="CHEBI:1178"/>
        <dbReference type="ChEBI" id="CHEBI:11851"/>
        <dbReference type="ChEBI" id="CHEBI:15377"/>
        <dbReference type="ChEBI" id="CHEBI:15378"/>
        <dbReference type="ChEBI" id="CHEBI:57287"/>
        <dbReference type="ChEBI" id="CHEBI:57288"/>
        <dbReference type="EC" id="2.3.3.13"/>
    </reaction>
</comment>
<evidence type="ECO:0000256" key="6">
    <source>
        <dbReference type="ARBA" id="ARBA00022605"/>
    </source>
</evidence>
<feature type="domain" description="Pyruvate carboxyltransferase" evidence="13">
    <location>
        <begin position="14"/>
        <end position="276"/>
    </location>
</feature>
<dbReference type="InterPro" id="IPR054691">
    <property type="entry name" value="LeuA/HCS_post-cat"/>
</dbReference>
<dbReference type="RefSeq" id="WP_111435750.1">
    <property type="nucleotide sequence ID" value="NZ_JACIGG010000031.1"/>
</dbReference>
<dbReference type="OrthoDB" id="9803573at2"/>
<name>A0A327JGL8_9HYPH</name>
<dbReference type="HAMAP" id="MF_01025">
    <property type="entry name" value="LeuA_type1"/>
    <property type="match status" value="1"/>
</dbReference>
<keyword evidence="15" id="KW-1185">Reference proteome</keyword>
<dbReference type="NCBIfam" id="NF002086">
    <property type="entry name" value="PRK00915.1-3"/>
    <property type="match status" value="1"/>
</dbReference>
<dbReference type="GO" id="GO:0005829">
    <property type="term" value="C:cytosol"/>
    <property type="evidence" value="ECO:0007669"/>
    <property type="project" value="TreeGrafter"/>
</dbReference>
<gene>
    <name evidence="12" type="primary">leuA</name>
    <name evidence="14" type="ORF">CH339_17825</name>
</gene>
<evidence type="ECO:0000256" key="3">
    <source>
        <dbReference type="ARBA" id="ARBA00012973"/>
    </source>
</evidence>
<feature type="region of interest" description="Regulatory domain" evidence="12">
    <location>
        <begin position="400"/>
        <end position="522"/>
    </location>
</feature>
<dbReference type="NCBIfam" id="NF002087">
    <property type="entry name" value="PRK00915.1-4"/>
    <property type="match status" value="1"/>
</dbReference>
<dbReference type="FunFam" id="1.10.238.260:FF:000001">
    <property type="entry name" value="2-isopropylmalate synthase"/>
    <property type="match status" value="1"/>
</dbReference>
<dbReference type="Gene3D" id="3.20.20.70">
    <property type="entry name" value="Aldolase class I"/>
    <property type="match status" value="1"/>
</dbReference>
<keyword evidence="12" id="KW-0963">Cytoplasm</keyword>
<feature type="binding site" evidence="12">
    <location>
        <position position="213"/>
    </location>
    <ligand>
        <name>Mn(2+)</name>
        <dbReference type="ChEBI" id="CHEBI:29035"/>
    </ligand>
</feature>
<evidence type="ECO:0000256" key="7">
    <source>
        <dbReference type="ARBA" id="ARBA00022679"/>
    </source>
</evidence>
<dbReference type="SMART" id="SM00917">
    <property type="entry name" value="LeuA_dimer"/>
    <property type="match status" value="1"/>
</dbReference>
<dbReference type="PROSITE" id="PS00815">
    <property type="entry name" value="AIPM_HOMOCIT_SYNTH_1"/>
    <property type="match status" value="1"/>
</dbReference>
<comment type="similarity">
    <text evidence="2 12">Belongs to the alpha-IPM synthase/homocitrate synthase family. LeuA type 1 subfamily.</text>
</comment>
<comment type="pathway">
    <text evidence="1 12">Amino-acid biosynthesis; L-leucine biosynthesis; L-leucine from 3-methyl-2-oxobutanoate: step 1/4.</text>
</comment>
<dbReference type="InterPro" id="IPR013709">
    <property type="entry name" value="2-isopropylmalate_synth_dimer"/>
</dbReference>
<dbReference type="Pfam" id="PF00682">
    <property type="entry name" value="HMGL-like"/>
    <property type="match status" value="1"/>
</dbReference>
<dbReference type="CDD" id="cd07940">
    <property type="entry name" value="DRE_TIM_IPMS"/>
    <property type="match status" value="1"/>
</dbReference>